<evidence type="ECO:0000259" key="4">
    <source>
        <dbReference type="PROSITE" id="PS51063"/>
    </source>
</evidence>
<dbReference type="InterPro" id="IPR018490">
    <property type="entry name" value="cNMP-bd_dom_sf"/>
</dbReference>
<dbReference type="InterPro" id="IPR012318">
    <property type="entry name" value="HTH_CRP"/>
</dbReference>
<keyword evidence="2" id="KW-0238">DNA-binding</keyword>
<dbReference type="Gene3D" id="2.60.120.10">
    <property type="entry name" value="Jelly Rolls"/>
    <property type="match status" value="1"/>
</dbReference>
<name>A0A936Z0Y0_9BURK</name>
<dbReference type="PRINTS" id="PR00034">
    <property type="entry name" value="HTHCRP"/>
</dbReference>
<dbReference type="PANTHER" id="PTHR24567">
    <property type="entry name" value="CRP FAMILY TRANSCRIPTIONAL REGULATORY PROTEIN"/>
    <property type="match status" value="1"/>
</dbReference>
<dbReference type="SUPFAM" id="SSF46785">
    <property type="entry name" value="Winged helix' DNA-binding domain"/>
    <property type="match status" value="1"/>
</dbReference>
<protein>
    <submittedName>
        <fullName evidence="5">Helix-turn-helix domain-containing protein</fullName>
    </submittedName>
</protein>
<comment type="caution">
    <text evidence="5">The sequence shown here is derived from an EMBL/GenBank/DDBJ whole genome shotgun (WGS) entry which is preliminary data.</text>
</comment>
<organism evidence="5 6">
    <name type="scientific">Ramlibacter monticola</name>
    <dbReference type="NCBI Taxonomy" id="1926872"/>
    <lineage>
        <taxon>Bacteria</taxon>
        <taxon>Pseudomonadati</taxon>
        <taxon>Pseudomonadota</taxon>
        <taxon>Betaproteobacteria</taxon>
        <taxon>Burkholderiales</taxon>
        <taxon>Comamonadaceae</taxon>
        <taxon>Ramlibacter</taxon>
    </lineage>
</organism>
<accession>A0A936Z0Y0</accession>
<dbReference type="InterPro" id="IPR018335">
    <property type="entry name" value="Tscrpt_reg_HTH_Crp-type_CS"/>
</dbReference>
<dbReference type="FunFam" id="1.10.10.10:FF:000028">
    <property type="entry name" value="Fumarate/nitrate reduction transcriptional regulator Fnr"/>
    <property type="match status" value="1"/>
</dbReference>
<dbReference type="CDD" id="cd00038">
    <property type="entry name" value="CAP_ED"/>
    <property type="match status" value="1"/>
</dbReference>
<dbReference type="SMART" id="SM00419">
    <property type="entry name" value="HTH_CRP"/>
    <property type="match status" value="1"/>
</dbReference>
<evidence type="ECO:0000256" key="2">
    <source>
        <dbReference type="ARBA" id="ARBA00023125"/>
    </source>
</evidence>
<keyword evidence="3" id="KW-0804">Transcription</keyword>
<dbReference type="EMBL" id="JAEQNE010000004">
    <property type="protein sequence ID" value="MBL0393068.1"/>
    <property type="molecule type" value="Genomic_DNA"/>
</dbReference>
<dbReference type="Pfam" id="PF13545">
    <property type="entry name" value="HTH_Crp_2"/>
    <property type="match status" value="1"/>
</dbReference>
<evidence type="ECO:0000313" key="5">
    <source>
        <dbReference type="EMBL" id="MBL0393068.1"/>
    </source>
</evidence>
<dbReference type="InterPro" id="IPR014710">
    <property type="entry name" value="RmlC-like_jellyroll"/>
</dbReference>
<evidence type="ECO:0000256" key="3">
    <source>
        <dbReference type="ARBA" id="ARBA00023163"/>
    </source>
</evidence>
<dbReference type="SMART" id="SM00100">
    <property type="entry name" value="cNMP"/>
    <property type="match status" value="1"/>
</dbReference>
<evidence type="ECO:0000313" key="6">
    <source>
        <dbReference type="Proteomes" id="UP000599109"/>
    </source>
</evidence>
<evidence type="ECO:0000256" key="1">
    <source>
        <dbReference type="ARBA" id="ARBA00023015"/>
    </source>
</evidence>
<dbReference type="GO" id="GO:0003700">
    <property type="term" value="F:DNA-binding transcription factor activity"/>
    <property type="evidence" value="ECO:0007669"/>
    <property type="project" value="InterPro"/>
</dbReference>
<dbReference type="Proteomes" id="UP000599109">
    <property type="component" value="Unassembled WGS sequence"/>
</dbReference>
<dbReference type="GO" id="GO:0005829">
    <property type="term" value="C:cytosol"/>
    <property type="evidence" value="ECO:0007669"/>
    <property type="project" value="TreeGrafter"/>
</dbReference>
<dbReference type="InterPro" id="IPR036388">
    <property type="entry name" value="WH-like_DNA-bd_sf"/>
</dbReference>
<reference evidence="5 6" key="1">
    <citation type="journal article" date="2017" name="Int. J. Syst. Evol. Microbiol.">
        <title>Ramlibacter monticola sp. nov., isolated from forest soil.</title>
        <authorList>
            <person name="Chaudhary D.K."/>
            <person name="Kim J."/>
        </authorList>
    </citation>
    <scope>NUCLEOTIDE SEQUENCE [LARGE SCALE GENOMIC DNA]</scope>
    <source>
        <strain evidence="5 6">KACC 19175</strain>
    </source>
</reference>
<dbReference type="AlphaFoldDB" id="A0A936Z0Y0"/>
<dbReference type="GO" id="GO:0003677">
    <property type="term" value="F:DNA binding"/>
    <property type="evidence" value="ECO:0007669"/>
    <property type="project" value="UniProtKB-KW"/>
</dbReference>
<dbReference type="PROSITE" id="PS00042">
    <property type="entry name" value="HTH_CRP_1"/>
    <property type="match status" value="1"/>
</dbReference>
<gene>
    <name evidence="5" type="ORF">JJ685_18155</name>
</gene>
<dbReference type="CDD" id="cd00092">
    <property type="entry name" value="HTH_CRP"/>
    <property type="match status" value="1"/>
</dbReference>
<dbReference type="SUPFAM" id="SSF51206">
    <property type="entry name" value="cAMP-binding domain-like"/>
    <property type="match status" value="1"/>
</dbReference>
<dbReference type="Pfam" id="PF00027">
    <property type="entry name" value="cNMP_binding"/>
    <property type="match status" value="1"/>
</dbReference>
<dbReference type="Gene3D" id="1.10.10.10">
    <property type="entry name" value="Winged helix-like DNA-binding domain superfamily/Winged helix DNA-binding domain"/>
    <property type="match status" value="1"/>
</dbReference>
<dbReference type="InterPro" id="IPR000595">
    <property type="entry name" value="cNMP-bd_dom"/>
</dbReference>
<dbReference type="InterPro" id="IPR050397">
    <property type="entry name" value="Env_Response_Regulators"/>
</dbReference>
<sequence>MDFTTSSRDVLAAGGAQLPPAPARTPSRAAPAPQCVGCGARQRCLPAGLSEHEARCLHAVTIGRRRVRKGQALYREGERFLFLYAVRFGTFKSTAMLNSGSDQVTGFHLPGDVMGFDATVSNRHPTTATALEDAEACALPYSQLTDACAEERSLRMQMLRLAGAELVRDQRLLALIAHTHSEQRVAAFLLSLSQRMRERGFSPSDFLLRMTRAEIGSYLGTTLETVSRSLSAFARRGFITVRRRQIHLADLDALRAEFETDLP</sequence>
<proteinExistence type="predicted"/>
<keyword evidence="1" id="KW-0805">Transcription regulation</keyword>
<feature type="domain" description="HTH crp-type" evidence="4">
    <location>
        <begin position="179"/>
        <end position="252"/>
    </location>
</feature>
<dbReference type="InterPro" id="IPR036390">
    <property type="entry name" value="WH_DNA-bd_sf"/>
</dbReference>
<dbReference type="RefSeq" id="WP_201675726.1">
    <property type="nucleotide sequence ID" value="NZ_JAEQNE010000004.1"/>
</dbReference>
<dbReference type="PANTHER" id="PTHR24567:SF75">
    <property type="entry name" value="FUMARATE AND NITRATE REDUCTION REGULATORY PROTEIN"/>
    <property type="match status" value="1"/>
</dbReference>
<dbReference type="PROSITE" id="PS51063">
    <property type="entry name" value="HTH_CRP_2"/>
    <property type="match status" value="1"/>
</dbReference>
<keyword evidence="6" id="KW-1185">Reference proteome</keyword>